<proteinExistence type="predicted"/>
<evidence type="ECO:0000313" key="1">
    <source>
        <dbReference type="EMBL" id="KAK7361093.1"/>
    </source>
</evidence>
<dbReference type="AlphaFoldDB" id="A0AAN9MZ59"/>
<evidence type="ECO:0000313" key="2">
    <source>
        <dbReference type="Proteomes" id="UP001367508"/>
    </source>
</evidence>
<comment type="caution">
    <text evidence="1">The sequence shown here is derived from an EMBL/GenBank/DDBJ whole genome shotgun (WGS) entry which is preliminary data.</text>
</comment>
<accession>A0AAN9MZ59</accession>
<dbReference type="Proteomes" id="UP001367508">
    <property type="component" value="Unassembled WGS sequence"/>
</dbReference>
<gene>
    <name evidence="1" type="ORF">VNO77_03125</name>
</gene>
<keyword evidence="2" id="KW-1185">Reference proteome</keyword>
<organism evidence="1 2">
    <name type="scientific">Canavalia gladiata</name>
    <name type="common">Sword bean</name>
    <name type="synonym">Dolichos gladiatus</name>
    <dbReference type="NCBI Taxonomy" id="3824"/>
    <lineage>
        <taxon>Eukaryota</taxon>
        <taxon>Viridiplantae</taxon>
        <taxon>Streptophyta</taxon>
        <taxon>Embryophyta</taxon>
        <taxon>Tracheophyta</taxon>
        <taxon>Spermatophyta</taxon>
        <taxon>Magnoliopsida</taxon>
        <taxon>eudicotyledons</taxon>
        <taxon>Gunneridae</taxon>
        <taxon>Pentapetalae</taxon>
        <taxon>rosids</taxon>
        <taxon>fabids</taxon>
        <taxon>Fabales</taxon>
        <taxon>Fabaceae</taxon>
        <taxon>Papilionoideae</taxon>
        <taxon>50 kb inversion clade</taxon>
        <taxon>NPAAA clade</taxon>
        <taxon>indigoferoid/millettioid clade</taxon>
        <taxon>Phaseoleae</taxon>
        <taxon>Canavalia</taxon>
    </lineage>
</organism>
<protein>
    <submittedName>
        <fullName evidence="1">Uncharacterized protein</fullName>
    </submittedName>
</protein>
<reference evidence="1 2" key="1">
    <citation type="submission" date="2024-01" db="EMBL/GenBank/DDBJ databases">
        <title>The genomes of 5 underutilized Papilionoideae crops provide insights into root nodulation and disease resistanc.</title>
        <authorList>
            <person name="Jiang F."/>
        </authorList>
    </citation>
    <scope>NUCLEOTIDE SEQUENCE [LARGE SCALE GENOMIC DNA]</scope>
    <source>
        <strain evidence="1">LVBAO_FW01</strain>
        <tissue evidence="1">Leaves</tissue>
    </source>
</reference>
<dbReference type="EMBL" id="JAYMYQ010000001">
    <property type="protein sequence ID" value="KAK7361093.1"/>
    <property type="molecule type" value="Genomic_DNA"/>
</dbReference>
<sequence length="93" mass="10314">MVLAPRALPMILGQTSGSVDKGGEYNTYQRSISQSYEGSEEMMSYGWVSQNALHIVGYIKLLTVYINFIGPHHCPSVDEIGNRKVLSACVNKY</sequence>
<name>A0AAN9MZ59_CANGL</name>